<keyword evidence="2" id="KW-0812">Transmembrane</keyword>
<feature type="transmembrane region" description="Helical" evidence="2">
    <location>
        <begin position="24"/>
        <end position="44"/>
    </location>
</feature>
<evidence type="ECO:0000256" key="2">
    <source>
        <dbReference type="SAM" id="Phobius"/>
    </source>
</evidence>
<reference evidence="3 4" key="1">
    <citation type="submission" date="2020-08" db="EMBL/GenBank/DDBJ databases">
        <authorList>
            <person name="Liu C."/>
            <person name="Sun Q."/>
        </authorList>
    </citation>
    <scope>NUCLEOTIDE SEQUENCE [LARGE SCALE GENOMIC DNA]</scope>
    <source>
        <strain evidence="3 4">NSJ-38</strain>
    </source>
</reference>
<dbReference type="RefSeq" id="WP_249303506.1">
    <property type="nucleotide sequence ID" value="NZ_CP060634.1"/>
</dbReference>
<name>A0A7G9G5P4_9FIRM</name>
<keyword evidence="4" id="KW-1185">Reference proteome</keyword>
<evidence type="ECO:0008006" key="5">
    <source>
        <dbReference type="Google" id="ProtNLM"/>
    </source>
</evidence>
<proteinExistence type="predicted"/>
<evidence type="ECO:0000256" key="1">
    <source>
        <dbReference type="SAM" id="MobiDB-lite"/>
    </source>
</evidence>
<evidence type="ECO:0000313" key="4">
    <source>
        <dbReference type="Proteomes" id="UP000515823"/>
    </source>
</evidence>
<keyword evidence="2" id="KW-1133">Transmembrane helix</keyword>
<accession>A0A7G9G5P4</accession>
<dbReference type="Pfam" id="PF07963">
    <property type="entry name" value="N_methyl"/>
    <property type="match status" value="1"/>
</dbReference>
<sequence>MADKRYHGKADKKRNKRRILRDKGGVTLVELVVAFALLGLFLALSCQVIASCMRVYYQVKGTSYGRQVTETLMDKITGEIEGAQVSIARGTGESEDKTLKIYGDGQVIELYDRTGSHICVTTAHAKDKIRDPENADLSTETYQGDGDQLLLYYYAVFSSTSGAGGSQTKVTRYEAVDWTFDKASYMGYQVEKLRFSQADPTGTVYPKNVIKVELEIKSGRYGSYKAVRYVECYNFSEPADFDKIIDEGGSGGGTDPVEPDTEPTEPSTEIPTEPPTEPSGELEPGGPSDMDFTDGTEDMDPLVKALDIYFSSGWNETQIVDKNGTAGTVYYKVTENNGRKYITVYRCGLDIDKGDLKDFAEAVTGDKNNRLIDINNEILSNNSDSKNILDALGGNYSEEYKQINLYFDTERKKLMGVKYNYHDGQGQKNHWGYYGDYNEEDIPE</sequence>
<dbReference type="KEGG" id="qdo:H9Q78_02910"/>
<dbReference type="EMBL" id="CP060634">
    <property type="protein sequence ID" value="QNM06126.1"/>
    <property type="molecule type" value="Genomic_DNA"/>
</dbReference>
<dbReference type="AlphaFoldDB" id="A0A7G9G5P4"/>
<gene>
    <name evidence="3" type="ORF">H9Q78_02910</name>
</gene>
<organism evidence="3 4">
    <name type="scientific">Qiania dongpingensis</name>
    <dbReference type="NCBI Taxonomy" id="2763669"/>
    <lineage>
        <taxon>Bacteria</taxon>
        <taxon>Bacillati</taxon>
        <taxon>Bacillota</taxon>
        <taxon>Clostridia</taxon>
        <taxon>Lachnospirales</taxon>
        <taxon>Lachnospiraceae</taxon>
        <taxon>Qiania</taxon>
    </lineage>
</organism>
<dbReference type="Proteomes" id="UP000515823">
    <property type="component" value="Chromosome"/>
</dbReference>
<keyword evidence="2" id="KW-0472">Membrane</keyword>
<feature type="region of interest" description="Disordered" evidence="1">
    <location>
        <begin position="243"/>
        <end position="297"/>
    </location>
</feature>
<dbReference type="PROSITE" id="PS00409">
    <property type="entry name" value="PROKAR_NTER_METHYL"/>
    <property type="match status" value="1"/>
</dbReference>
<protein>
    <recommendedName>
        <fullName evidence="5">Prepilin-type N-terminal cleavage/methylation domain-containing protein</fullName>
    </recommendedName>
</protein>
<evidence type="ECO:0000313" key="3">
    <source>
        <dbReference type="EMBL" id="QNM06126.1"/>
    </source>
</evidence>
<feature type="compositionally biased region" description="Low complexity" evidence="1">
    <location>
        <begin position="278"/>
        <end position="289"/>
    </location>
</feature>
<dbReference type="InterPro" id="IPR012902">
    <property type="entry name" value="N_methyl_site"/>
</dbReference>